<feature type="chain" id="PRO_5046105837" description="WSC domain-containing protein" evidence="2">
    <location>
        <begin position="21"/>
        <end position="249"/>
    </location>
</feature>
<sequence>MYATALATLLGGSLAVFAKAVPQPLPGRNIEPRAWWSPASDQCWSDGVDNVRALNTPGYEPSDANSAQECQRACDIAGFNLAGLELGNECWCGNSIAGANNPVDPSRCDMPCPGSDKEKCGGVLALTLFYKGNYDVINGPATIEPEWHGYGNATCYFDLDANNRLLSNHPPGYMDGRQMTAEYCIDGCAVGGYTYAGLEYGSECWCSNEEPTIDPINLQECDMSCTGDAAAICGGVSRILVYSKSEGST</sequence>
<evidence type="ECO:0000256" key="1">
    <source>
        <dbReference type="ARBA" id="ARBA00022737"/>
    </source>
</evidence>
<dbReference type="Proteomes" id="UP001446871">
    <property type="component" value="Unassembled WGS sequence"/>
</dbReference>
<evidence type="ECO:0000313" key="5">
    <source>
        <dbReference type="Proteomes" id="UP001446871"/>
    </source>
</evidence>
<dbReference type="InterPro" id="IPR002889">
    <property type="entry name" value="WSC_carb-bd"/>
</dbReference>
<evidence type="ECO:0000256" key="2">
    <source>
        <dbReference type="SAM" id="SignalP"/>
    </source>
</evidence>
<dbReference type="EMBL" id="JAQQWM010000002">
    <property type="protein sequence ID" value="KAK8077895.1"/>
    <property type="molecule type" value="Genomic_DNA"/>
</dbReference>
<keyword evidence="1" id="KW-0677">Repeat</keyword>
<comment type="caution">
    <text evidence="4">The sequence shown here is derived from an EMBL/GenBank/DDBJ whole genome shotgun (WGS) entry which is preliminary data.</text>
</comment>
<name>A0ABR1W337_9PEZI</name>
<dbReference type="Pfam" id="PF01822">
    <property type="entry name" value="WSC"/>
    <property type="match status" value="2"/>
</dbReference>
<accession>A0ABR1W337</accession>
<dbReference type="PANTHER" id="PTHR45964:SF5">
    <property type="entry name" value="WSCD FAMILY MEMBER CG9164"/>
    <property type="match status" value="1"/>
</dbReference>
<protein>
    <recommendedName>
        <fullName evidence="3">WSC domain-containing protein</fullName>
    </recommendedName>
</protein>
<feature type="domain" description="WSC" evidence="3">
    <location>
        <begin position="37"/>
        <end position="132"/>
    </location>
</feature>
<dbReference type="PROSITE" id="PS51212">
    <property type="entry name" value="WSC"/>
    <property type="match status" value="2"/>
</dbReference>
<feature type="signal peptide" evidence="2">
    <location>
        <begin position="1"/>
        <end position="20"/>
    </location>
</feature>
<gene>
    <name evidence="4" type="ORF">PG996_004065</name>
</gene>
<keyword evidence="2" id="KW-0732">Signal</keyword>
<organism evidence="4 5">
    <name type="scientific">Apiospora saccharicola</name>
    <dbReference type="NCBI Taxonomy" id="335842"/>
    <lineage>
        <taxon>Eukaryota</taxon>
        <taxon>Fungi</taxon>
        <taxon>Dikarya</taxon>
        <taxon>Ascomycota</taxon>
        <taxon>Pezizomycotina</taxon>
        <taxon>Sordariomycetes</taxon>
        <taxon>Xylariomycetidae</taxon>
        <taxon>Amphisphaeriales</taxon>
        <taxon>Apiosporaceae</taxon>
        <taxon>Apiospora</taxon>
    </lineage>
</organism>
<reference evidence="4 5" key="1">
    <citation type="submission" date="2023-01" db="EMBL/GenBank/DDBJ databases">
        <title>Analysis of 21 Apiospora genomes using comparative genomics revels a genus with tremendous synthesis potential of carbohydrate active enzymes and secondary metabolites.</title>
        <authorList>
            <person name="Sorensen T."/>
        </authorList>
    </citation>
    <scope>NUCLEOTIDE SEQUENCE [LARGE SCALE GENOMIC DNA]</scope>
    <source>
        <strain evidence="4 5">CBS 83171</strain>
    </source>
</reference>
<dbReference type="SMART" id="SM00321">
    <property type="entry name" value="WSC"/>
    <property type="match status" value="2"/>
</dbReference>
<proteinExistence type="predicted"/>
<evidence type="ECO:0000313" key="4">
    <source>
        <dbReference type="EMBL" id="KAK8077895.1"/>
    </source>
</evidence>
<dbReference type="PANTHER" id="PTHR45964">
    <property type="entry name" value="WSCD FAMILY MEMBER CG9164"/>
    <property type="match status" value="1"/>
</dbReference>
<dbReference type="InterPro" id="IPR051589">
    <property type="entry name" value="Sialate-O-sulfotransferase"/>
</dbReference>
<feature type="domain" description="WSC" evidence="3">
    <location>
        <begin position="149"/>
        <end position="245"/>
    </location>
</feature>
<keyword evidence="5" id="KW-1185">Reference proteome</keyword>
<evidence type="ECO:0000259" key="3">
    <source>
        <dbReference type="PROSITE" id="PS51212"/>
    </source>
</evidence>